<dbReference type="PROSITE" id="PS00036">
    <property type="entry name" value="BZIP_BASIC"/>
    <property type="match status" value="1"/>
</dbReference>
<dbReference type="GO" id="GO:0090575">
    <property type="term" value="C:RNA polymerase II transcription regulator complex"/>
    <property type="evidence" value="ECO:0007669"/>
    <property type="project" value="TreeGrafter"/>
</dbReference>
<dbReference type="InterPro" id="IPR004827">
    <property type="entry name" value="bZIP"/>
</dbReference>
<evidence type="ECO:0000256" key="1">
    <source>
        <dbReference type="ARBA" id="ARBA00004049"/>
    </source>
</evidence>
<protein>
    <recommendedName>
        <fullName evidence="8">Putative transcription factor kapC</fullName>
    </recommendedName>
</protein>
<proteinExistence type="inferred from homology"/>
<evidence type="ECO:0000256" key="9">
    <source>
        <dbReference type="SAM" id="Coils"/>
    </source>
</evidence>
<dbReference type="InterPro" id="IPR046347">
    <property type="entry name" value="bZIP_sf"/>
</dbReference>
<dbReference type="SMART" id="SM00338">
    <property type="entry name" value="BRLZ"/>
    <property type="match status" value="1"/>
</dbReference>
<dbReference type="EMBL" id="MU004231">
    <property type="protein sequence ID" value="KAF2673647.1"/>
    <property type="molecule type" value="Genomic_DNA"/>
</dbReference>
<dbReference type="InterPro" id="IPR050936">
    <property type="entry name" value="AP-1-like"/>
</dbReference>
<accession>A0A6A6UQI0</accession>
<keyword evidence="6" id="KW-0804">Transcription</keyword>
<keyword evidence="7" id="KW-0539">Nucleus</keyword>
<dbReference type="AlphaFoldDB" id="A0A6A6UQI0"/>
<sequence>MVKESPRLIPMSPSEVIMDVSEPSKFILTKYCFDSWDYELTDFEDMWTPGRRETQNRAAQRAFRERKEKRARDLEEQLTSVTDKYKELESDYSQLQQSYDKLQQTLELLTCDDEGRTSGDQLRRFLDIIQGKARNKGKIESKPGT</sequence>
<keyword evidence="5" id="KW-0238">DNA-binding</keyword>
<comment type="function">
    <text evidence="1">Putative transcription factor.</text>
</comment>
<evidence type="ECO:0000256" key="3">
    <source>
        <dbReference type="ARBA" id="ARBA00007163"/>
    </source>
</evidence>
<comment type="similarity">
    <text evidence="3">Belongs to the bZIP family.</text>
</comment>
<evidence type="ECO:0000313" key="11">
    <source>
        <dbReference type="EMBL" id="KAF2673647.1"/>
    </source>
</evidence>
<reference evidence="11" key="1">
    <citation type="journal article" date="2020" name="Stud. Mycol.">
        <title>101 Dothideomycetes genomes: a test case for predicting lifestyles and emergence of pathogens.</title>
        <authorList>
            <person name="Haridas S."/>
            <person name="Albert R."/>
            <person name="Binder M."/>
            <person name="Bloem J."/>
            <person name="Labutti K."/>
            <person name="Salamov A."/>
            <person name="Andreopoulos B."/>
            <person name="Baker S."/>
            <person name="Barry K."/>
            <person name="Bills G."/>
            <person name="Bluhm B."/>
            <person name="Cannon C."/>
            <person name="Castanera R."/>
            <person name="Culley D."/>
            <person name="Daum C."/>
            <person name="Ezra D."/>
            <person name="Gonzalez J."/>
            <person name="Henrissat B."/>
            <person name="Kuo A."/>
            <person name="Liang C."/>
            <person name="Lipzen A."/>
            <person name="Lutzoni F."/>
            <person name="Magnuson J."/>
            <person name="Mondo S."/>
            <person name="Nolan M."/>
            <person name="Ohm R."/>
            <person name="Pangilinan J."/>
            <person name="Park H.-J."/>
            <person name="Ramirez L."/>
            <person name="Alfaro M."/>
            <person name="Sun H."/>
            <person name="Tritt A."/>
            <person name="Yoshinaga Y."/>
            <person name="Zwiers L.-H."/>
            <person name="Turgeon B."/>
            <person name="Goodwin S."/>
            <person name="Spatafora J."/>
            <person name="Crous P."/>
            <person name="Grigoriev I."/>
        </authorList>
    </citation>
    <scope>NUCLEOTIDE SEQUENCE</scope>
    <source>
        <strain evidence="11">CBS 115976</strain>
    </source>
</reference>
<dbReference type="CDD" id="cd14688">
    <property type="entry name" value="bZIP_YAP"/>
    <property type="match status" value="1"/>
</dbReference>
<evidence type="ECO:0000256" key="2">
    <source>
        <dbReference type="ARBA" id="ARBA00004123"/>
    </source>
</evidence>
<dbReference type="PANTHER" id="PTHR40621">
    <property type="entry name" value="TRANSCRIPTION FACTOR KAPC-RELATED"/>
    <property type="match status" value="1"/>
</dbReference>
<dbReference type="PANTHER" id="PTHR40621:SF11">
    <property type="entry name" value="TRANSCRIPTION FACTOR KAPC-RELATED"/>
    <property type="match status" value="1"/>
</dbReference>
<evidence type="ECO:0000256" key="4">
    <source>
        <dbReference type="ARBA" id="ARBA00023015"/>
    </source>
</evidence>
<feature type="domain" description="BZIP" evidence="10">
    <location>
        <begin position="51"/>
        <end position="109"/>
    </location>
</feature>
<keyword evidence="4" id="KW-0805">Transcription regulation</keyword>
<dbReference type="Pfam" id="PF00170">
    <property type="entry name" value="bZIP_1"/>
    <property type="match status" value="1"/>
</dbReference>
<organism evidence="11 12">
    <name type="scientific">Microthyrium microscopicum</name>
    <dbReference type="NCBI Taxonomy" id="703497"/>
    <lineage>
        <taxon>Eukaryota</taxon>
        <taxon>Fungi</taxon>
        <taxon>Dikarya</taxon>
        <taxon>Ascomycota</taxon>
        <taxon>Pezizomycotina</taxon>
        <taxon>Dothideomycetes</taxon>
        <taxon>Dothideomycetes incertae sedis</taxon>
        <taxon>Microthyriales</taxon>
        <taxon>Microthyriaceae</taxon>
        <taxon>Microthyrium</taxon>
    </lineage>
</organism>
<keyword evidence="12" id="KW-1185">Reference proteome</keyword>
<dbReference type="GO" id="GO:0000976">
    <property type="term" value="F:transcription cis-regulatory region binding"/>
    <property type="evidence" value="ECO:0007669"/>
    <property type="project" value="InterPro"/>
</dbReference>
<dbReference type="Proteomes" id="UP000799302">
    <property type="component" value="Unassembled WGS sequence"/>
</dbReference>
<dbReference type="SUPFAM" id="SSF57959">
    <property type="entry name" value="Leucine zipper domain"/>
    <property type="match status" value="1"/>
</dbReference>
<evidence type="ECO:0000256" key="7">
    <source>
        <dbReference type="ARBA" id="ARBA00023242"/>
    </source>
</evidence>
<dbReference type="Gene3D" id="1.20.5.170">
    <property type="match status" value="1"/>
</dbReference>
<evidence type="ECO:0000313" key="12">
    <source>
        <dbReference type="Proteomes" id="UP000799302"/>
    </source>
</evidence>
<evidence type="ECO:0000259" key="10">
    <source>
        <dbReference type="PROSITE" id="PS50217"/>
    </source>
</evidence>
<evidence type="ECO:0000256" key="8">
    <source>
        <dbReference type="ARBA" id="ARBA00044067"/>
    </source>
</evidence>
<keyword evidence="9" id="KW-0175">Coiled coil</keyword>
<dbReference type="PROSITE" id="PS50217">
    <property type="entry name" value="BZIP"/>
    <property type="match status" value="1"/>
</dbReference>
<dbReference type="GO" id="GO:0001228">
    <property type="term" value="F:DNA-binding transcription activator activity, RNA polymerase II-specific"/>
    <property type="evidence" value="ECO:0007669"/>
    <property type="project" value="TreeGrafter"/>
</dbReference>
<evidence type="ECO:0000256" key="5">
    <source>
        <dbReference type="ARBA" id="ARBA00023125"/>
    </source>
</evidence>
<gene>
    <name evidence="11" type="ORF">BT63DRAFT_162394</name>
</gene>
<comment type="subcellular location">
    <subcellularLocation>
        <location evidence="2">Nucleus</location>
    </subcellularLocation>
</comment>
<name>A0A6A6UQI0_9PEZI</name>
<feature type="coiled-coil region" evidence="9">
    <location>
        <begin position="64"/>
        <end position="112"/>
    </location>
</feature>
<evidence type="ECO:0000256" key="6">
    <source>
        <dbReference type="ARBA" id="ARBA00023163"/>
    </source>
</evidence>